<keyword evidence="9" id="KW-1185">Reference proteome</keyword>
<dbReference type="PROSITE" id="PS51257">
    <property type="entry name" value="PROKAR_LIPOPROTEIN"/>
    <property type="match status" value="1"/>
</dbReference>
<evidence type="ECO:0000259" key="7">
    <source>
        <dbReference type="Pfam" id="PF14322"/>
    </source>
</evidence>
<dbReference type="GO" id="GO:0009279">
    <property type="term" value="C:cell outer membrane"/>
    <property type="evidence" value="ECO:0007669"/>
    <property type="project" value="UniProtKB-SubCell"/>
</dbReference>
<evidence type="ECO:0000256" key="4">
    <source>
        <dbReference type="ARBA" id="ARBA00023136"/>
    </source>
</evidence>
<dbReference type="EMBL" id="FNUT01000010">
    <property type="protein sequence ID" value="SEG58275.1"/>
    <property type="molecule type" value="Genomic_DNA"/>
</dbReference>
<feature type="domain" description="SusD-like N-terminal" evidence="7">
    <location>
        <begin position="80"/>
        <end position="235"/>
    </location>
</feature>
<evidence type="ECO:0000256" key="3">
    <source>
        <dbReference type="ARBA" id="ARBA00022729"/>
    </source>
</evidence>
<gene>
    <name evidence="8" type="ORF">SAMN05421877_1106</name>
</gene>
<comment type="subcellular location">
    <subcellularLocation>
        <location evidence="1">Cell outer membrane</location>
    </subcellularLocation>
</comment>
<dbReference type="SUPFAM" id="SSF48452">
    <property type="entry name" value="TPR-like"/>
    <property type="match status" value="1"/>
</dbReference>
<dbReference type="AlphaFoldDB" id="A0A1H6BD39"/>
<evidence type="ECO:0000256" key="1">
    <source>
        <dbReference type="ARBA" id="ARBA00004442"/>
    </source>
</evidence>
<evidence type="ECO:0000256" key="5">
    <source>
        <dbReference type="ARBA" id="ARBA00023237"/>
    </source>
</evidence>
<evidence type="ECO:0000313" key="9">
    <source>
        <dbReference type="Proteomes" id="UP000236731"/>
    </source>
</evidence>
<keyword evidence="4" id="KW-0472">Membrane</keyword>
<proteinExistence type="inferred from homology"/>
<dbReference type="InterPro" id="IPR033985">
    <property type="entry name" value="SusD-like_N"/>
</dbReference>
<evidence type="ECO:0000313" key="8">
    <source>
        <dbReference type="EMBL" id="SEG58275.1"/>
    </source>
</evidence>
<dbReference type="Pfam" id="PF14322">
    <property type="entry name" value="SusD-like_3"/>
    <property type="match status" value="1"/>
</dbReference>
<dbReference type="InterPro" id="IPR012944">
    <property type="entry name" value="SusD_RagB_dom"/>
</dbReference>
<name>A0A1H6BD39_9SPHI</name>
<dbReference type="InterPro" id="IPR011990">
    <property type="entry name" value="TPR-like_helical_dom_sf"/>
</dbReference>
<feature type="domain" description="RagB/SusD" evidence="6">
    <location>
        <begin position="373"/>
        <end position="523"/>
    </location>
</feature>
<dbReference type="Gene3D" id="1.25.40.390">
    <property type="match status" value="1"/>
</dbReference>
<comment type="similarity">
    <text evidence="2">Belongs to the SusD family.</text>
</comment>
<reference evidence="9" key="1">
    <citation type="submission" date="2016-10" db="EMBL/GenBank/DDBJ databases">
        <authorList>
            <person name="Varghese N."/>
            <person name="Submissions S."/>
        </authorList>
    </citation>
    <scope>NUCLEOTIDE SEQUENCE [LARGE SCALE GENOMIC DNA]</scope>
    <source>
        <strain evidence="9">DSM 22361</strain>
    </source>
</reference>
<organism evidence="8 9">
    <name type="scientific">Sphingobacterium lactis</name>
    <dbReference type="NCBI Taxonomy" id="797291"/>
    <lineage>
        <taxon>Bacteria</taxon>
        <taxon>Pseudomonadati</taxon>
        <taxon>Bacteroidota</taxon>
        <taxon>Sphingobacteriia</taxon>
        <taxon>Sphingobacteriales</taxon>
        <taxon>Sphingobacteriaceae</taxon>
        <taxon>Sphingobacterium</taxon>
    </lineage>
</organism>
<dbReference type="OrthoDB" id="5694214at2"/>
<evidence type="ECO:0000256" key="2">
    <source>
        <dbReference type="ARBA" id="ARBA00006275"/>
    </source>
</evidence>
<keyword evidence="5" id="KW-0998">Cell outer membrane</keyword>
<dbReference type="RefSeq" id="WP_103907151.1">
    <property type="nucleotide sequence ID" value="NZ_CP049246.1"/>
</dbReference>
<protein>
    <submittedName>
        <fullName evidence="8">Starch-binding associating with outer membrane</fullName>
    </submittedName>
</protein>
<sequence>MKIKHIAIALMLTGMMGLGSCTKFLEEEPRSNEKFEAFFKTREQAESNVNALYRRGAPSRYGVAPSAYLGPTASIPSMLTGYFTNSYEGQELVCLYSKQLTRQQNTRVVSNTMNTIWDQSYQAINIANAGIMYIPNIAMPDEGVKNRLIAESKFFRAFNYFYLVKTFGDIPLPTEPYVDLTKDFFLERQPKAAVYALIEKDLKEAVEALPANTFSANGKRITKYVAAMALANVYLQQGKFADAAQYSKIVLQSGHRLTQNDDLAANSAYNKLRTTDNLEESIYAYEFDATISNGGWWPTYGFNGSATAVFDKYSIFERVYGPTDNFLNVYAADDLRIKPNQFFHWEYKNPNTGKVWKSEQAGIWYYVEENALLNTGRATKDWNIYRYSEALLIAAESLVKAGNAVTSEAAGYLAQIKARANTKGKTVAQFTTELQALSATAFVEEVWKERLRELPLEFKMWDDCLRTGKFPVISTTQKGSVTFVNLVGAKNGFGATFKESDLLWPISMDELQRNPKLEQNPEYQKN</sequence>
<dbReference type="Pfam" id="PF07980">
    <property type="entry name" value="SusD_RagB"/>
    <property type="match status" value="1"/>
</dbReference>
<evidence type="ECO:0000259" key="6">
    <source>
        <dbReference type="Pfam" id="PF07980"/>
    </source>
</evidence>
<dbReference type="Proteomes" id="UP000236731">
    <property type="component" value="Unassembled WGS sequence"/>
</dbReference>
<accession>A0A1H6BD39</accession>
<keyword evidence="3" id="KW-0732">Signal</keyword>